<dbReference type="Gene3D" id="3.40.50.300">
    <property type="entry name" value="P-loop containing nucleotide triphosphate hydrolases"/>
    <property type="match status" value="1"/>
</dbReference>
<dbReference type="SMART" id="SM00382">
    <property type="entry name" value="AAA"/>
    <property type="match status" value="1"/>
</dbReference>
<sequence>MFFELLDIDLAIPEGKLTLVTGPTASGKSALLMALLGEMTQTNGELYLPKHEGISFAAQSSWLEHKSIKDNILFGTPYDEERYNLVLECCALKPDLAIFEDGDLTEIGARGVSLSGGQKARVALARAVYARTKRILLDDPLAAGPLLENRTVVLVTHHVELMLPCAHYLVRMYDGRIDMQGAVSELQEQGQLDYVVLDADALTNSEPDIIDSGKNMIDSAAEALNSPTYRRTASPIEEIPIVSETITSARDSRFAAKAARQRTVFTARVEPPASKGPRKLVQDESRAEGNVKWRIYKTYLKASIPRIRCVGENMVKDMG</sequence>
<feature type="domain" description="ABC transporter" evidence="3">
    <location>
        <begin position="1"/>
        <end position="199"/>
    </location>
</feature>
<dbReference type="GO" id="GO:0016887">
    <property type="term" value="F:ATP hydrolysis activity"/>
    <property type="evidence" value="ECO:0007669"/>
    <property type="project" value="InterPro"/>
</dbReference>
<dbReference type="AlphaFoldDB" id="M5CAG1"/>
<reference evidence="4 5" key="1">
    <citation type="journal article" date="2013" name="J. Biotechnol.">
        <title>Establishment and interpretation of the genome sequence of the phytopathogenic fungus Rhizoctonia solani AG1-IB isolate 7/3/14.</title>
        <authorList>
            <person name="Wibberg D.W."/>
            <person name="Jelonek L.J."/>
            <person name="Rupp O.R."/>
            <person name="Hennig M.H."/>
            <person name="Eikmeyer F.E."/>
            <person name="Goesmann A.G."/>
            <person name="Hartmann A.H."/>
            <person name="Borriss R.B."/>
            <person name="Grosch R.G."/>
            <person name="Puehler A.P."/>
            <person name="Schlueter A.S."/>
        </authorList>
    </citation>
    <scope>NUCLEOTIDE SEQUENCE [LARGE SCALE GENOMIC DNA]</scope>
    <source>
        <strain evidence="5">AG1-IB / isolate 7/3/14</strain>
    </source>
</reference>
<gene>
    <name evidence="4" type="primary">BAT1</name>
    <name evidence="4" type="synonym">YBT1</name>
    <name evidence="4" type="ORF">BN14_06880</name>
</gene>
<dbReference type="Proteomes" id="UP000012065">
    <property type="component" value="Unassembled WGS sequence"/>
</dbReference>
<dbReference type="EMBL" id="CAOJ01010512">
    <property type="protein sequence ID" value="CCO32817.1"/>
    <property type="molecule type" value="Genomic_DNA"/>
</dbReference>
<keyword evidence="1" id="KW-0547">Nucleotide-binding</keyword>
<dbReference type="InterPro" id="IPR050173">
    <property type="entry name" value="ABC_transporter_C-like"/>
</dbReference>
<name>M5CAG1_THACB</name>
<evidence type="ECO:0000313" key="5">
    <source>
        <dbReference type="Proteomes" id="UP000012065"/>
    </source>
</evidence>
<organism evidence="4 5">
    <name type="scientific">Thanatephorus cucumeris (strain AG1-IB / isolate 7/3/14)</name>
    <name type="common">Lettuce bottom rot fungus</name>
    <name type="synonym">Rhizoctonia solani</name>
    <dbReference type="NCBI Taxonomy" id="1108050"/>
    <lineage>
        <taxon>Eukaryota</taxon>
        <taxon>Fungi</taxon>
        <taxon>Dikarya</taxon>
        <taxon>Basidiomycota</taxon>
        <taxon>Agaricomycotina</taxon>
        <taxon>Agaricomycetes</taxon>
        <taxon>Cantharellales</taxon>
        <taxon>Ceratobasidiaceae</taxon>
        <taxon>Rhizoctonia</taxon>
        <taxon>Rhizoctonia solani AG-1</taxon>
    </lineage>
</organism>
<dbReference type="CDD" id="cd03250">
    <property type="entry name" value="ABCC_MRP_domain1"/>
    <property type="match status" value="1"/>
</dbReference>
<dbReference type="GO" id="GO:0005524">
    <property type="term" value="F:ATP binding"/>
    <property type="evidence" value="ECO:0007669"/>
    <property type="project" value="UniProtKB-KW"/>
</dbReference>
<dbReference type="InterPro" id="IPR003593">
    <property type="entry name" value="AAA+_ATPase"/>
</dbReference>
<dbReference type="InterPro" id="IPR003439">
    <property type="entry name" value="ABC_transporter-like_ATP-bd"/>
</dbReference>
<dbReference type="SUPFAM" id="SSF52540">
    <property type="entry name" value="P-loop containing nucleoside triphosphate hydrolases"/>
    <property type="match status" value="1"/>
</dbReference>
<dbReference type="InterPro" id="IPR027417">
    <property type="entry name" value="P-loop_NTPase"/>
</dbReference>
<proteinExistence type="predicted"/>
<dbReference type="GO" id="GO:0016020">
    <property type="term" value="C:membrane"/>
    <property type="evidence" value="ECO:0007669"/>
    <property type="project" value="TreeGrafter"/>
</dbReference>
<accession>M5CAG1</accession>
<protein>
    <recommendedName>
        <fullName evidence="3">ABC transporter domain-containing protein</fullName>
    </recommendedName>
</protein>
<dbReference type="Pfam" id="PF00005">
    <property type="entry name" value="ABC_tran"/>
    <property type="match status" value="1"/>
</dbReference>
<evidence type="ECO:0000313" key="4">
    <source>
        <dbReference type="EMBL" id="CCO32817.1"/>
    </source>
</evidence>
<dbReference type="PANTHER" id="PTHR24223:SF415">
    <property type="entry name" value="FI20190P1"/>
    <property type="match status" value="1"/>
</dbReference>
<dbReference type="PANTHER" id="PTHR24223">
    <property type="entry name" value="ATP-BINDING CASSETTE SUB-FAMILY C"/>
    <property type="match status" value="1"/>
</dbReference>
<evidence type="ECO:0000256" key="1">
    <source>
        <dbReference type="ARBA" id="ARBA00022741"/>
    </source>
</evidence>
<dbReference type="GO" id="GO:0042626">
    <property type="term" value="F:ATPase-coupled transmembrane transporter activity"/>
    <property type="evidence" value="ECO:0007669"/>
    <property type="project" value="TreeGrafter"/>
</dbReference>
<dbReference type="PROSITE" id="PS50893">
    <property type="entry name" value="ABC_TRANSPORTER_2"/>
    <property type="match status" value="1"/>
</dbReference>
<keyword evidence="2" id="KW-0067">ATP-binding</keyword>
<dbReference type="PROSITE" id="PS00211">
    <property type="entry name" value="ABC_TRANSPORTER_1"/>
    <property type="match status" value="1"/>
</dbReference>
<dbReference type="HOGENOM" id="CLU_872044_0_0_1"/>
<evidence type="ECO:0000259" key="3">
    <source>
        <dbReference type="PROSITE" id="PS50893"/>
    </source>
</evidence>
<comment type="caution">
    <text evidence="4">The sequence shown here is derived from an EMBL/GenBank/DDBJ whole genome shotgun (WGS) entry which is preliminary data.</text>
</comment>
<evidence type="ECO:0000256" key="2">
    <source>
        <dbReference type="ARBA" id="ARBA00022840"/>
    </source>
</evidence>
<dbReference type="InterPro" id="IPR017871">
    <property type="entry name" value="ABC_transporter-like_CS"/>
</dbReference>